<dbReference type="SMART" id="SM00558">
    <property type="entry name" value="JmjC"/>
    <property type="match status" value="1"/>
</dbReference>
<evidence type="ECO:0000313" key="22">
    <source>
        <dbReference type="Proteomes" id="UP001161247"/>
    </source>
</evidence>
<keyword evidence="4" id="KW-0677">Repeat</keyword>
<evidence type="ECO:0000256" key="2">
    <source>
        <dbReference type="ARBA" id="ARBA00009711"/>
    </source>
</evidence>
<reference evidence="21" key="1">
    <citation type="submission" date="2023-03" db="EMBL/GenBank/DDBJ databases">
        <authorList>
            <person name="Julca I."/>
        </authorList>
    </citation>
    <scope>NUCLEOTIDE SEQUENCE</scope>
</reference>
<dbReference type="GO" id="GO:0071558">
    <property type="term" value="F:histone H3K27me2/H3K27me3 demethylase activity"/>
    <property type="evidence" value="ECO:0007669"/>
    <property type="project" value="UniProtKB-ARBA"/>
</dbReference>
<dbReference type="Gene3D" id="3.30.160.60">
    <property type="entry name" value="Classic Zinc Finger"/>
    <property type="match status" value="3"/>
</dbReference>
<name>A0AAV1DYB5_OLDCO</name>
<evidence type="ECO:0000256" key="17">
    <source>
        <dbReference type="SAM" id="MobiDB-lite"/>
    </source>
</evidence>
<keyword evidence="13" id="KW-0539">Nucleus</keyword>
<comment type="similarity">
    <text evidence="2">Belongs to the JHDM3 histone demethylase family.</text>
</comment>
<dbReference type="GO" id="GO:0010628">
    <property type="term" value="P:positive regulation of gene expression"/>
    <property type="evidence" value="ECO:0007669"/>
    <property type="project" value="UniProtKB-ARBA"/>
</dbReference>
<keyword evidence="7" id="KW-0156">Chromatin regulator</keyword>
<feature type="compositionally biased region" description="Low complexity" evidence="17">
    <location>
        <begin position="1198"/>
        <end position="1211"/>
    </location>
</feature>
<keyword evidence="3" id="KW-0479">Metal-binding</keyword>
<evidence type="ECO:0000256" key="13">
    <source>
        <dbReference type="ARBA" id="ARBA00023242"/>
    </source>
</evidence>
<dbReference type="PROSITE" id="PS50157">
    <property type="entry name" value="ZINC_FINGER_C2H2_2"/>
    <property type="match status" value="3"/>
</dbReference>
<evidence type="ECO:0000313" key="21">
    <source>
        <dbReference type="EMBL" id="CAI9112956.1"/>
    </source>
</evidence>
<keyword evidence="11" id="KW-0805">Transcription regulation</keyword>
<feature type="compositionally biased region" description="Basic and acidic residues" evidence="17">
    <location>
        <begin position="1176"/>
        <end position="1190"/>
    </location>
</feature>
<evidence type="ECO:0000256" key="3">
    <source>
        <dbReference type="ARBA" id="ARBA00022723"/>
    </source>
</evidence>
<dbReference type="GO" id="GO:0005634">
    <property type="term" value="C:nucleus"/>
    <property type="evidence" value="ECO:0007669"/>
    <property type="project" value="UniProtKB-SubCell"/>
</dbReference>
<dbReference type="Pfam" id="PF02375">
    <property type="entry name" value="JmjN"/>
    <property type="match status" value="1"/>
</dbReference>
<keyword evidence="22" id="KW-1185">Reference proteome</keyword>
<feature type="region of interest" description="Disordered" evidence="17">
    <location>
        <begin position="961"/>
        <end position="1213"/>
    </location>
</feature>
<dbReference type="SMART" id="SM00545">
    <property type="entry name" value="JmjN"/>
    <property type="match status" value="1"/>
</dbReference>
<dbReference type="PANTHER" id="PTHR10694:SF38">
    <property type="entry name" value="LYSINE-SPECIFIC DEMETHYLASE REF6"/>
    <property type="match status" value="1"/>
</dbReference>
<comment type="catalytic activity">
    <reaction evidence="14">
        <text>N(6),N(6)-dimethyl-L-lysyl(27)-[histone H3] + 2-oxoglutarate + O2 = N(6)-methyl-L-lysyl(27)-[histone H3] + formaldehyde + succinate + CO2</text>
        <dbReference type="Rhea" id="RHEA:60232"/>
        <dbReference type="Rhea" id="RHEA-COMP:15539"/>
        <dbReference type="Rhea" id="RHEA-COMP:15544"/>
        <dbReference type="ChEBI" id="CHEBI:15379"/>
        <dbReference type="ChEBI" id="CHEBI:16526"/>
        <dbReference type="ChEBI" id="CHEBI:16810"/>
        <dbReference type="ChEBI" id="CHEBI:16842"/>
        <dbReference type="ChEBI" id="CHEBI:30031"/>
        <dbReference type="ChEBI" id="CHEBI:61929"/>
        <dbReference type="ChEBI" id="CHEBI:61976"/>
    </reaction>
    <physiologicalReaction direction="left-to-right" evidence="14">
        <dbReference type="Rhea" id="RHEA:60233"/>
    </physiologicalReaction>
</comment>
<proteinExistence type="inferred from homology"/>
<feature type="domain" description="C2H2-type" evidence="18">
    <location>
        <begin position="1274"/>
        <end position="1303"/>
    </location>
</feature>
<dbReference type="EMBL" id="OX459124">
    <property type="protein sequence ID" value="CAI9112956.1"/>
    <property type="molecule type" value="Genomic_DNA"/>
</dbReference>
<dbReference type="GO" id="GO:2000028">
    <property type="term" value="P:regulation of photoperiodism, flowering"/>
    <property type="evidence" value="ECO:0007669"/>
    <property type="project" value="UniProtKB-ARBA"/>
</dbReference>
<dbReference type="PANTHER" id="PTHR10694">
    <property type="entry name" value="LYSINE-SPECIFIC DEMETHYLASE"/>
    <property type="match status" value="1"/>
</dbReference>
<feature type="domain" description="C2H2-type" evidence="18">
    <location>
        <begin position="1304"/>
        <end position="1335"/>
    </location>
</feature>
<evidence type="ECO:0000259" key="20">
    <source>
        <dbReference type="PROSITE" id="PS51184"/>
    </source>
</evidence>
<feature type="compositionally biased region" description="Basic and acidic residues" evidence="17">
    <location>
        <begin position="1114"/>
        <end position="1134"/>
    </location>
</feature>
<dbReference type="InterPro" id="IPR003349">
    <property type="entry name" value="JmjN"/>
</dbReference>
<evidence type="ECO:0000256" key="15">
    <source>
        <dbReference type="ARBA" id="ARBA00051751"/>
    </source>
</evidence>
<comment type="catalytic activity">
    <reaction evidence="15">
        <text>N(6),N(6),N(6)-trimethyl-L-lysyl(27)-[histone H3] + 2-oxoglutarate + O2 = N(6),N(6)-dimethyl-L-lysyl(27)-[histone H3] + formaldehyde + succinate + CO2</text>
        <dbReference type="Rhea" id="RHEA:60228"/>
        <dbReference type="Rhea" id="RHEA-COMP:15535"/>
        <dbReference type="Rhea" id="RHEA-COMP:15539"/>
        <dbReference type="ChEBI" id="CHEBI:15379"/>
        <dbReference type="ChEBI" id="CHEBI:16526"/>
        <dbReference type="ChEBI" id="CHEBI:16810"/>
        <dbReference type="ChEBI" id="CHEBI:16842"/>
        <dbReference type="ChEBI" id="CHEBI:30031"/>
        <dbReference type="ChEBI" id="CHEBI:61961"/>
        <dbReference type="ChEBI" id="CHEBI:61976"/>
    </reaction>
    <physiologicalReaction direction="left-to-right" evidence="15">
        <dbReference type="Rhea" id="RHEA:60229"/>
    </physiologicalReaction>
</comment>
<dbReference type="GO" id="GO:0034647">
    <property type="term" value="F:histone H3K4me/H3K4me2/H3K4me3 demethylase activity"/>
    <property type="evidence" value="ECO:0007669"/>
    <property type="project" value="TreeGrafter"/>
</dbReference>
<dbReference type="SUPFAM" id="SSF57667">
    <property type="entry name" value="beta-beta-alpha zinc fingers"/>
    <property type="match status" value="2"/>
</dbReference>
<feature type="region of interest" description="Disordered" evidence="17">
    <location>
        <begin position="640"/>
        <end position="666"/>
    </location>
</feature>
<accession>A0AAV1DYB5</accession>
<dbReference type="FunFam" id="2.60.120.650:FF:000023">
    <property type="entry name" value="Probable lysine-specific demethylase ELF6"/>
    <property type="match status" value="1"/>
</dbReference>
<protein>
    <submittedName>
        <fullName evidence="21">OLC1v1013471C2</fullName>
    </submittedName>
</protein>
<keyword evidence="10" id="KW-0408">Iron</keyword>
<evidence type="ECO:0000256" key="8">
    <source>
        <dbReference type="ARBA" id="ARBA00022964"/>
    </source>
</evidence>
<feature type="domain" description="JmjC" evidence="20">
    <location>
        <begin position="194"/>
        <end position="363"/>
    </location>
</feature>
<dbReference type="GO" id="GO:0009741">
    <property type="term" value="P:response to brassinosteroid"/>
    <property type="evidence" value="ECO:0007669"/>
    <property type="project" value="UniProtKB-ARBA"/>
</dbReference>
<feature type="compositionally biased region" description="Basic and acidic residues" evidence="17">
    <location>
        <begin position="978"/>
        <end position="990"/>
    </location>
</feature>
<dbReference type="Proteomes" id="UP001161247">
    <property type="component" value="Chromosome 7"/>
</dbReference>
<evidence type="ECO:0000256" key="16">
    <source>
        <dbReference type="PROSITE-ProRule" id="PRU00042"/>
    </source>
</evidence>
<evidence type="ECO:0000256" key="4">
    <source>
        <dbReference type="ARBA" id="ARBA00022737"/>
    </source>
</evidence>
<dbReference type="InterPro" id="IPR036236">
    <property type="entry name" value="Znf_C2H2_sf"/>
</dbReference>
<evidence type="ECO:0000256" key="6">
    <source>
        <dbReference type="ARBA" id="ARBA00022833"/>
    </source>
</evidence>
<evidence type="ECO:0000256" key="14">
    <source>
        <dbReference type="ARBA" id="ARBA00050682"/>
    </source>
</evidence>
<evidence type="ECO:0000256" key="1">
    <source>
        <dbReference type="ARBA" id="ARBA00004123"/>
    </source>
</evidence>
<dbReference type="GO" id="GO:0009826">
    <property type="term" value="P:unidimensional cell growth"/>
    <property type="evidence" value="ECO:0007669"/>
    <property type="project" value="UniProtKB-ARBA"/>
</dbReference>
<dbReference type="SUPFAM" id="SSF51197">
    <property type="entry name" value="Clavaminate synthase-like"/>
    <property type="match status" value="1"/>
</dbReference>
<evidence type="ECO:0000256" key="12">
    <source>
        <dbReference type="ARBA" id="ARBA00023163"/>
    </source>
</evidence>
<dbReference type="GO" id="GO:0008270">
    <property type="term" value="F:zinc ion binding"/>
    <property type="evidence" value="ECO:0007669"/>
    <property type="project" value="UniProtKB-KW"/>
</dbReference>
<sequence>MASETSTPVASGGNIEVLSWLRNLPVAPEYHPTLAEFQDPIAYIFKIEKEASKYGICKIVPPVPAQSKKTFLSNLNKSLLARSSTGSPTFTTRQQQIGFCPRKHHPVQKPVWQSGEYYTLPEFEAKAKGFEKTYLRKCTKKNLTALEVETLYWKAIVDKPFSVEYANDMPGSAFAVRKAKAVREGGGEINANASIAETEWNMRGVSRAKGSLLKFMKEEIPGVTSPMVYVAMMFSWFAWHVEDHDLHSLNYLHTGSGKTWYGVPRDAASAFEEVIRAHGYGGEINPLVTFATLGEKTTVMSPEVLFNAGVPCCRLVQNAGEFVVTFPRAYHSGFSHGFNCGEAANIATPGWLTVATEAAIRRASINCPPMVSHFQLLYDLVLSSCSRIAKSVHMEPRSSRLKDKQRGEGDMLVKEFFIQDVLQNSNLLHVLAKGSPVIVLPQTSAGSSFCLQTIKSSFAKEVASQKGGLGGTGSYAMRNKHTPLSLDKRPLFSGRGLETSLASESKNMGNGQDRPWADRSSDQGLFSCVTCGILCFACVAIVQPTDVAARYLLTADCSQFKDWADNSDIITANRDGDLPKSDSFPVRWMNKRNRDGLFDVPVEAAGPLESTDSHIQGPSSNADIQKGASSLGLLALAYGNSSDSEEDDGESVISNEACKNRPVESSAESELDCYDNVENLGGRSTSYLEVNVTDEVPLQVTCSDQGNPESRTHGYLDGSFEHDSCRFFTTMDSGNLTDRSRHQIESLDASPNFSPIAPKAEHAMTTTLEHFRNKQFPRTTRPDEDSSRMHVFCLQHAVQVEKLLRSIGGAHVLLLCHPDYPKVEDHAKKMAEESGNDYAWSANSYREASQDDEEIIQLALQSEEALHGNGDWAVKLGMNLFYSANLSRSPLYCKQMPYNYVIYTAFGRNSSTSDLTTGDPLGRGQGRQRKILVAGKWCGKVWMSNQVHPLLVKRDLEEEQPRNIPSHMKPALKSVLKSNKETDDKPEISLRKSRILPAETTSITARPDKSLRKSRIPTAEMTSISSKTGKKRKTTADIRPNVKAKSAKVEEQGESFEDSSIGLALMLRKSNQTKKRTTRENPEPLDRGVKNRKQLNVEPLDRSTKNRKQLNFEPIDRGVKNRNKLHLEPLDRGVKNRKQLNLEPLDRGGKNRKQLNLESEEEEEGGVSSRLRKRPEKPVKDQKPKSDKPKPVAKKPQAGATAKKSSAGSGKAKLKEEKAEYPCELDGCSMSFGTKQELVLHKRNICPVKGCGKKFFSHKYLVQHRRVHMDDRPLKCPWKGCKMSFKWAWARTEHIRVHTGDRPYVCDEAGCGQTFRFVSDFSRHKRKTGHCIAKRGRG</sequence>
<keyword evidence="9" id="KW-0560">Oxidoreductase</keyword>
<keyword evidence="8" id="KW-0223">Dioxygenase</keyword>
<dbReference type="InterPro" id="IPR013087">
    <property type="entry name" value="Znf_C2H2_type"/>
</dbReference>
<dbReference type="Pfam" id="PF02373">
    <property type="entry name" value="JmjC"/>
    <property type="match status" value="1"/>
</dbReference>
<dbReference type="FunFam" id="3.30.160.60:FF:000747">
    <property type="entry name" value="Probable lysine-specific demethylase ELF6"/>
    <property type="match status" value="1"/>
</dbReference>
<dbReference type="Gene3D" id="2.60.120.650">
    <property type="entry name" value="Cupin"/>
    <property type="match status" value="1"/>
</dbReference>
<evidence type="ECO:0000256" key="7">
    <source>
        <dbReference type="ARBA" id="ARBA00022853"/>
    </source>
</evidence>
<organism evidence="21 22">
    <name type="scientific">Oldenlandia corymbosa var. corymbosa</name>
    <dbReference type="NCBI Taxonomy" id="529605"/>
    <lineage>
        <taxon>Eukaryota</taxon>
        <taxon>Viridiplantae</taxon>
        <taxon>Streptophyta</taxon>
        <taxon>Embryophyta</taxon>
        <taxon>Tracheophyta</taxon>
        <taxon>Spermatophyta</taxon>
        <taxon>Magnoliopsida</taxon>
        <taxon>eudicotyledons</taxon>
        <taxon>Gunneridae</taxon>
        <taxon>Pentapetalae</taxon>
        <taxon>asterids</taxon>
        <taxon>lamiids</taxon>
        <taxon>Gentianales</taxon>
        <taxon>Rubiaceae</taxon>
        <taxon>Rubioideae</taxon>
        <taxon>Spermacoceae</taxon>
        <taxon>Hedyotis-Oldenlandia complex</taxon>
        <taxon>Oldenlandia</taxon>
    </lineage>
</organism>
<evidence type="ECO:0000259" key="18">
    <source>
        <dbReference type="PROSITE" id="PS50157"/>
    </source>
</evidence>
<evidence type="ECO:0000256" key="10">
    <source>
        <dbReference type="ARBA" id="ARBA00023004"/>
    </source>
</evidence>
<keyword evidence="5 16" id="KW-0863">Zinc-finger</keyword>
<evidence type="ECO:0000256" key="5">
    <source>
        <dbReference type="ARBA" id="ARBA00022771"/>
    </source>
</evidence>
<dbReference type="PROSITE" id="PS51183">
    <property type="entry name" value="JMJN"/>
    <property type="match status" value="1"/>
</dbReference>
<evidence type="ECO:0000256" key="11">
    <source>
        <dbReference type="ARBA" id="ARBA00023015"/>
    </source>
</evidence>
<comment type="subcellular location">
    <subcellularLocation>
        <location evidence="1">Nucleus</location>
    </subcellularLocation>
</comment>
<feature type="domain" description="JmjN" evidence="19">
    <location>
        <begin position="27"/>
        <end position="68"/>
    </location>
</feature>
<feature type="compositionally biased region" description="Basic and acidic residues" evidence="17">
    <location>
        <begin position="1078"/>
        <end position="1089"/>
    </location>
</feature>
<keyword evidence="12" id="KW-0804">Transcription</keyword>
<dbReference type="GO" id="GO:0048580">
    <property type="term" value="P:regulation of post-embryonic development"/>
    <property type="evidence" value="ECO:0007669"/>
    <property type="project" value="UniProtKB-ARBA"/>
</dbReference>
<evidence type="ECO:0000256" key="9">
    <source>
        <dbReference type="ARBA" id="ARBA00023002"/>
    </source>
</evidence>
<dbReference type="PROSITE" id="PS00028">
    <property type="entry name" value="ZINC_FINGER_C2H2_1"/>
    <property type="match status" value="3"/>
</dbReference>
<gene>
    <name evidence="21" type="ORF">OLC1_LOCUS20050</name>
</gene>
<dbReference type="PROSITE" id="PS51184">
    <property type="entry name" value="JMJC"/>
    <property type="match status" value="1"/>
</dbReference>
<dbReference type="SMART" id="SM00355">
    <property type="entry name" value="ZnF_C2H2"/>
    <property type="match status" value="4"/>
</dbReference>
<dbReference type="GO" id="GO:0000785">
    <property type="term" value="C:chromatin"/>
    <property type="evidence" value="ECO:0007669"/>
    <property type="project" value="TreeGrafter"/>
</dbReference>
<evidence type="ECO:0000259" key="19">
    <source>
        <dbReference type="PROSITE" id="PS51183"/>
    </source>
</evidence>
<feature type="domain" description="C2H2-type" evidence="18">
    <location>
        <begin position="1244"/>
        <end position="1273"/>
    </location>
</feature>
<dbReference type="GO" id="GO:0040029">
    <property type="term" value="P:epigenetic regulation of gene expression"/>
    <property type="evidence" value="ECO:0007669"/>
    <property type="project" value="UniProtKB-ARBA"/>
</dbReference>
<dbReference type="InterPro" id="IPR003347">
    <property type="entry name" value="JmjC_dom"/>
</dbReference>
<keyword evidence="6" id="KW-0862">Zinc</keyword>